<organism evidence="3 4">
    <name type="scientific">Phialemonium thermophilum</name>
    <dbReference type="NCBI Taxonomy" id="223376"/>
    <lineage>
        <taxon>Eukaryota</taxon>
        <taxon>Fungi</taxon>
        <taxon>Dikarya</taxon>
        <taxon>Ascomycota</taxon>
        <taxon>Pezizomycotina</taxon>
        <taxon>Sordariomycetes</taxon>
        <taxon>Sordariomycetidae</taxon>
        <taxon>Cephalothecales</taxon>
        <taxon>Cephalothecaceae</taxon>
        <taxon>Phialemonium</taxon>
    </lineage>
</organism>
<dbReference type="EMBL" id="JAZHXJ010002164">
    <property type="protein sequence ID" value="KAL1840718.1"/>
    <property type="molecule type" value="Genomic_DNA"/>
</dbReference>
<proteinExistence type="predicted"/>
<evidence type="ECO:0000313" key="3">
    <source>
        <dbReference type="EMBL" id="KAL1840718.1"/>
    </source>
</evidence>
<feature type="compositionally biased region" description="Polar residues" evidence="1">
    <location>
        <begin position="17"/>
        <end position="30"/>
    </location>
</feature>
<feature type="compositionally biased region" description="Low complexity" evidence="1">
    <location>
        <begin position="49"/>
        <end position="61"/>
    </location>
</feature>
<keyword evidence="2" id="KW-0812">Transmembrane</keyword>
<evidence type="ECO:0000256" key="1">
    <source>
        <dbReference type="SAM" id="MobiDB-lite"/>
    </source>
</evidence>
<evidence type="ECO:0000313" key="4">
    <source>
        <dbReference type="Proteomes" id="UP001586593"/>
    </source>
</evidence>
<protein>
    <submittedName>
        <fullName evidence="3">Uncharacterized protein</fullName>
    </submittedName>
</protein>
<feature type="region of interest" description="Disordered" evidence="1">
    <location>
        <begin position="1"/>
        <end position="86"/>
    </location>
</feature>
<reference evidence="3 4" key="1">
    <citation type="journal article" date="2024" name="Commun. Biol.">
        <title>Comparative genomic analysis of thermophilic fungi reveals convergent evolutionary adaptations and gene losses.</title>
        <authorList>
            <person name="Steindorff A.S."/>
            <person name="Aguilar-Pontes M.V."/>
            <person name="Robinson A.J."/>
            <person name="Andreopoulos B."/>
            <person name="LaButti K."/>
            <person name="Kuo A."/>
            <person name="Mondo S."/>
            <person name="Riley R."/>
            <person name="Otillar R."/>
            <person name="Haridas S."/>
            <person name="Lipzen A."/>
            <person name="Grimwood J."/>
            <person name="Schmutz J."/>
            <person name="Clum A."/>
            <person name="Reid I.D."/>
            <person name="Moisan M.C."/>
            <person name="Butler G."/>
            <person name="Nguyen T.T.M."/>
            <person name="Dewar K."/>
            <person name="Conant G."/>
            <person name="Drula E."/>
            <person name="Henrissat B."/>
            <person name="Hansel C."/>
            <person name="Singer S."/>
            <person name="Hutchinson M.I."/>
            <person name="de Vries R.P."/>
            <person name="Natvig D.O."/>
            <person name="Powell A.J."/>
            <person name="Tsang A."/>
            <person name="Grigoriev I.V."/>
        </authorList>
    </citation>
    <scope>NUCLEOTIDE SEQUENCE [LARGE SCALE GENOMIC DNA]</scope>
    <source>
        <strain evidence="3 4">ATCC 24622</strain>
    </source>
</reference>
<keyword evidence="2" id="KW-0472">Membrane</keyword>
<name>A0ABR3VGC6_9PEZI</name>
<sequence>MEQAEQGSPIGAAPSRHPSQPTTASASTDPVPSKADPVPGGATGRSRRLSPSSLSGSTPPTHCLHTARRHQKACLAGHPQDGGGQESRPVLVRLVMGALTLLGGTTSSASGRGIESAKMGEDKTAICDPDREDWLGVWRRGVGLGSWAHRFGLLLTSRGLSLCQADTHLAPAPSSLHGAARQPVPKIHVGWFAGLLGLAWSFLLFLKSTLRRPRVARLGPISHKPTGAEPRTDLETVGRSPMNGSQLLASQAITLGSNRPHLHIRTAGL</sequence>
<dbReference type="Proteomes" id="UP001586593">
    <property type="component" value="Unassembled WGS sequence"/>
</dbReference>
<accession>A0ABR3VGC6</accession>
<feature type="region of interest" description="Disordered" evidence="1">
    <location>
        <begin position="219"/>
        <end position="241"/>
    </location>
</feature>
<keyword evidence="2" id="KW-1133">Transmembrane helix</keyword>
<comment type="caution">
    <text evidence="3">The sequence shown here is derived from an EMBL/GenBank/DDBJ whole genome shotgun (WGS) entry which is preliminary data.</text>
</comment>
<gene>
    <name evidence="3" type="ORF">VTK73DRAFT_3683</name>
</gene>
<keyword evidence="4" id="KW-1185">Reference proteome</keyword>
<feature type="transmembrane region" description="Helical" evidence="2">
    <location>
        <begin position="189"/>
        <end position="206"/>
    </location>
</feature>
<evidence type="ECO:0000256" key="2">
    <source>
        <dbReference type="SAM" id="Phobius"/>
    </source>
</evidence>